<dbReference type="KEGG" id="vao:FA707_05735"/>
<reference evidence="1 2" key="1">
    <citation type="submission" date="2019-04" db="EMBL/GenBank/DDBJ databases">
        <title>Vagococcus sp. nov., isolated from faeces of yaks (Bos grunniens).</title>
        <authorList>
            <person name="Ge Y."/>
        </authorList>
    </citation>
    <scope>NUCLEOTIDE SEQUENCE [LARGE SCALE GENOMIC DNA]</scope>
    <source>
        <strain evidence="1 2">MN-17</strain>
    </source>
</reference>
<accession>A0A4D7CWI2</accession>
<organism evidence="1 2">
    <name type="scientific">Vagococcus zengguangii</name>
    <dbReference type="NCBI Taxonomy" id="2571750"/>
    <lineage>
        <taxon>Bacteria</taxon>
        <taxon>Bacillati</taxon>
        <taxon>Bacillota</taxon>
        <taxon>Bacilli</taxon>
        <taxon>Lactobacillales</taxon>
        <taxon>Enterococcaceae</taxon>
        <taxon>Vagococcus</taxon>
    </lineage>
</organism>
<evidence type="ECO:0000313" key="2">
    <source>
        <dbReference type="Proteomes" id="UP000298615"/>
    </source>
</evidence>
<keyword evidence="2" id="KW-1185">Reference proteome</keyword>
<dbReference type="Proteomes" id="UP000298615">
    <property type="component" value="Chromosome"/>
</dbReference>
<dbReference type="AlphaFoldDB" id="A0A4D7CWI2"/>
<name>A0A4D7CWI2_9ENTE</name>
<evidence type="ECO:0000313" key="1">
    <source>
        <dbReference type="EMBL" id="QCI86500.1"/>
    </source>
</evidence>
<dbReference type="RefSeq" id="WP_136953331.1">
    <property type="nucleotide sequence ID" value="NZ_CP039712.1"/>
</dbReference>
<sequence>MNNYWLEASWWCGSWDCEITFTKNQDETWLLIINEITRANRLVLKKVIETDNQYVLIGEEADYFFTKICDEQLLFQQVAKPGRLGMTQQVILKRMP</sequence>
<protein>
    <submittedName>
        <fullName evidence="1">Uncharacterized protein</fullName>
    </submittedName>
</protein>
<proteinExistence type="predicted"/>
<dbReference type="EMBL" id="CP039712">
    <property type="protein sequence ID" value="QCI86500.1"/>
    <property type="molecule type" value="Genomic_DNA"/>
</dbReference>
<gene>
    <name evidence="1" type="ORF">FA707_05735</name>
</gene>